<dbReference type="GO" id="GO:0005737">
    <property type="term" value="C:cytoplasm"/>
    <property type="evidence" value="ECO:0007669"/>
    <property type="project" value="UniProtKB-SubCell"/>
</dbReference>
<dbReference type="HAMAP" id="MF_00235">
    <property type="entry name" value="Adenylate_kinase_Adk"/>
    <property type="match status" value="1"/>
</dbReference>
<keyword evidence="2 5" id="KW-0545">Nucleotide biosynthesis</keyword>
<dbReference type="NCBIfam" id="NF011105">
    <property type="entry name" value="PRK14532.1"/>
    <property type="match status" value="1"/>
</dbReference>
<dbReference type="EMBL" id="OMOH01000011">
    <property type="protein sequence ID" value="SPF69278.1"/>
    <property type="molecule type" value="Genomic_DNA"/>
</dbReference>
<evidence type="ECO:0000256" key="3">
    <source>
        <dbReference type="ARBA" id="ARBA00022741"/>
    </source>
</evidence>
<keyword evidence="9" id="KW-1185">Reference proteome</keyword>
<dbReference type="PANTHER" id="PTHR23359">
    <property type="entry name" value="NUCLEOTIDE KINASE"/>
    <property type="match status" value="1"/>
</dbReference>
<dbReference type="NCBIfam" id="NF011101">
    <property type="entry name" value="PRK14528.1"/>
    <property type="match status" value="1"/>
</dbReference>
<feature type="binding site" evidence="5">
    <location>
        <position position="144"/>
    </location>
    <ligand>
        <name>AMP</name>
        <dbReference type="ChEBI" id="CHEBI:456215"/>
    </ligand>
</feature>
<evidence type="ECO:0000256" key="7">
    <source>
        <dbReference type="RuleBase" id="RU003331"/>
    </source>
</evidence>
<dbReference type="UniPathway" id="UPA00588">
    <property type="reaction ID" value="UER00649"/>
</dbReference>
<feature type="binding site" evidence="5">
    <location>
        <position position="172"/>
    </location>
    <ligand>
        <name>ATP</name>
        <dbReference type="ChEBI" id="CHEBI:30616"/>
    </ligand>
</feature>
<dbReference type="AlphaFoldDB" id="A0A375I578"/>
<evidence type="ECO:0000256" key="1">
    <source>
        <dbReference type="ARBA" id="ARBA00022679"/>
    </source>
</evidence>
<comment type="similarity">
    <text evidence="5 6">Belongs to the adenylate kinase family.</text>
</comment>
<dbReference type="Gene3D" id="3.40.50.300">
    <property type="entry name" value="P-loop containing nucleotide triphosphate hydrolases"/>
    <property type="match status" value="1"/>
</dbReference>
<comment type="subunit">
    <text evidence="5 7">Monomer.</text>
</comment>
<feature type="binding site" evidence="5">
    <location>
        <begin position="85"/>
        <end position="88"/>
    </location>
    <ligand>
        <name>AMP</name>
        <dbReference type="ChEBI" id="CHEBI:456215"/>
    </ligand>
</feature>
<evidence type="ECO:0000313" key="8">
    <source>
        <dbReference type="EMBL" id="SPF69278.1"/>
    </source>
</evidence>
<dbReference type="NCBIfam" id="NF001381">
    <property type="entry name" value="PRK00279.1-3"/>
    <property type="match status" value="1"/>
</dbReference>
<evidence type="ECO:0000256" key="6">
    <source>
        <dbReference type="RuleBase" id="RU003330"/>
    </source>
</evidence>
<keyword evidence="3 5" id="KW-0547">Nucleotide-binding</keyword>
<dbReference type="RefSeq" id="WP_119716380.1">
    <property type="nucleotide sequence ID" value="NZ_OMOH01000011.1"/>
</dbReference>
<dbReference type="NCBIfam" id="NF011100">
    <property type="entry name" value="PRK14527.1"/>
    <property type="match status" value="1"/>
</dbReference>
<comment type="function">
    <text evidence="5">Catalyzes the reversible transfer of the terminal phosphate group between ATP and AMP. Plays an important role in cellular energy homeostasis and in adenine nucleotide metabolism.</text>
</comment>
<evidence type="ECO:0000256" key="2">
    <source>
        <dbReference type="ARBA" id="ARBA00022727"/>
    </source>
</evidence>
<proteinExistence type="inferred from homology"/>
<dbReference type="EC" id="2.7.4.3" evidence="5 7"/>
<feature type="binding site" evidence="5">
    <location>
        <position position="36"/>
    </location>
    <ligand>
        <name>AMP</name>
        <dbReference type="ChEBI" id="CHEBI:456215"/>
    </ligand>
</feature>
<comment type="caution">
    <text evidence="5">Lacks conserved residue(s) required for the propagation of feature annotation.</text>
</comment>
<accession>A0A375I578</accession>
<evidence type="ECO:0000256" key="5">
    <source>
        <dbReference type="HAMAP-Rule" id="MF_00235"/>
    </source>
</evidence>
<comment type="pathway">
    <text evidence="5">Purine metabolism; AMP biosynthesis via salvage pathway; AMP from ADP: step 1/1.</text>
</comment>
<feature type="binding site" evidence="5">
    <location>
        <position position="133"/>
    </location>
    <ligand>
        <name>AMP</name>
        <dbReference type="ChEBI" id="CHEBI:456215"/>
    </ligand>
</feature>
<feature type="binding site" evidence="5">
    <location>
        <begin position="57"/>
        <end position="59"/>
    </location>
    <ligand>
        <name>AMP</name>
        <dbReference type="ChEBI" id="CHEBI:456215"/>
    </ligand>
</feature>
<reference evidence="9" key="1">
    <citation type="submission" date="2018-02" db="EMBL/GenBank/DDBJ databases">
        <authorList>
            <person name="Hornung B."/>
        </authorList>
    </citation>
    <scope>NUCLEOTIDE SEQUENCE [LARGE SCALE GENOMIC DNA]</scope>
</reference>
<dbReference type="GO" id="GO:0004017">
    <property type="term" value="F:AMP kinase activity"/>
    <property type="evidence" value="ECO:0007669"/>
    <property type="project" value="UniProtKB-UniRule"/>
</dbReference>
<dbReference type="PRINTS" id="PR00094">
    <property type="entry name" value="ADENYLTKNASE"/>
</dbReference>
<dbReference type="GO" id="GO:0044209">
    <property type="term" value="P:AMP salvage"/>
    <property type="evidence" value="ECO:0007669"/>
    <property type="project" value="UniProtKB-UniRule"/>
</dbReference>
<comment type="catalytic activity">
    <reaction evidence="5 7">
        <text>AMP + ATP = 2 ADP</text>
        <dbReference type="Rhea" id="RHEA:12973"/>
        <dbReference type="ChEBI" id="CHEBI:30616"/>
        <dbReference type="ChEBI" id="CHEBI:456215"/>
        <dbReference type="ChEBI" id="CHEBI:456216"/>
        <dbReference type="EC" id="2.7.4.3"/>
    </reaction>
</comment>
<keyword evidence="5" id="KW-0963">Cytoplasm</keyword>
<name>A0A375I578_9ACTN</name>
<dbReference type="PROSITE" id="PS00113">
    <property type="entry name" value="ADENYLATE_KINASE"/>
    <property type="match status" value="1"/>
</dbReference>
<dbReference type="InterPro" id="IPR027417">
    <property type="entry name" value="P-loop_NTPase"/>
</dbReference>
<evidence type="ECO:0000313" key="9">
    <source>
        <dbReference type="Proteomes" id="UP000265962"/>
    </source>
</evidence>
<feature type="binding site" evidence="5">
    <location>
        <position position="127"/>
    </location>
    <ligand>
        <name>ATP</name>
        <dbReference type="ChEBI" id="CHEBI:30616"/>
    </ligand>
</feature>
<feature type="binding site" evidence="5">
    <location>
        <begin position="10"/>
        <end position="15"/>
    </location>
    <ligand>
        <name>ATP</name>
        <dbReference type="ChEBI" id="CHEBI:30616"/>
    </ligand>
</feature>
<dbReference type="GO" id="GO:0005524">
    <property type="term" value="F:ATP binding"/>
    <property type="evidence" value="ECO:0007669"/>
    <property type="project" value="UniProtKB-UniRule"/>
</dbReference>
<sequence>MRLLIMGAPGAGKGTQAVGIAEHYGIPAISTGDIFRANVKQGTELGKQVSAIMAAGNYVPDELTEQIITNRLDEADAADGWLLDGFPRTLHQVEALGAYLAEHSAGLDAVICLDVDPEDLIARLLKRAGIEGRVDDNEETIRHRMDVYLESTQPLLDTYEQQGLLVRVDGNGTVEEVGARITAAVDAFVA</sequence>
<keyword evidence="1 5" id="KW-0808">Transferase</keyword>
<organism evidence="8 9">
    <name type="scientific">Propionibacterium ruminifibrarum</name>
    <dbReference type="NCBI Taxonomy" id="1962131"/>
    <lineage>
        <taxon>Bacteria</taxon>
        <taxon>Bacillati</taxon>
        <taxon>Actinomycetota</taxon>
        <taxon>Actinomycetes</taxon>
        <taxon>Propionibacteriales</taxon>
        <taxon>Propionibacteriaceae</taxon>
        <taxon>Propionibacterium</taxon>
    </lineage>
</organism>
<dbReference type="InterPro" id="IPR033690">
    <property type="entry name" value="Adenylat_kinase_CS"/>
</dbReference>
<feature type="binding site" evidence="5">
    <location>
        <position position="31"/>
    </location>
    <ligand>
        <name>AMP</name>
        <dbReference type="ChEBI" id="CHEBI:456215"/>
    </ligand>
</feature>
<dbReference type="SUPFAM" id="SSF52540">
    <property type="entry name" value="P-loop containing nucleoside triphosphate hydrolases"/>
    <property type="match status" value="1"/>
</dbReference>
<keyword evidence="5 7" id="KW-0067">ATP-binding</keyword>
<evidence type="ECO:0000256" key="4">
    <source>
        <dbReference type="ARBA" id="ARBA00022777"/>
    </source>
</evidence>
<dbReference type="InterPro" id="IPR000850">
    <property type="entry name" value="Adenylat/UMP-CMP_kin"/>
</dbReference>
<keyword evidence="4 5" id="KW-0418">Kinase</keyword>
<dbReference type="Proteomes" id="UP000265962">
    <property type="component" value="Unassembled WGS sequence"/>
</dbReference>
<dbReference type="CDD" id="cd01428">
    <property type="entry name" value="ADK"/>
    <property type="match status" value="1"/>
</dbReference>
<gene>
    <name evidence="5" type="primary">adk</name>
    <name evidence="8" type="ORF">PROPJV5_2233</name>
</gene>
<dbReference type="Pfam" id="PF00406">
    <property type="entry name" value="ADK"/>
    <property type="match status" value="1"/>
</dbReference>
<feature type="region of interest" description="NMP" evidence="5">
    <location>
        <begin position="30"/>
        <end position="59"/>
    </location>
</feature>
<comment type="subcellular location">
    <subcellularLocation>
        <location evidence="5 7">Cytoplasm</location>
    </subcellularLocation>
</comment>
<dbReference type="OrthoDB" id="9805030at2"/>
<dbReference type="NCBIfam" id="NF011104">
    <property type="entry name" value="PRK14531.1"/>
    <property type="match status" value="1"/>
</dbReference>
<feature type="binding site" evidence="5">
    <location>
        <position position="92"/>
    </location>
    <ligand>
        <name>AMP</name>
        <dbReference type="ChEBI" id="CHEBI:456215"/>
    </ligand>
</feature>
<comment type="domain">
    <text evidence="5">Consists of three domains, a large central CORE domain and two small peripheral domains, NMPbind and LID, which undergo movements during catalysis. The LID domain closes over the site of phosphoryl transfer upon ATP binding. Assembling and dissambling the active center during each catalytic cycle provides an effective means to prevent ATP hydrolysis.</text>
</comment>
<protein>
    <recommendedName>
        <fullName evidence="5 7">Adenylate kinase</fullName>
        <shortName evidence="5">AK</shortName>
        <ecNumber evidence="5 7">2.7.4.3</ecNumber>
    </recommendedName>
    <alternativeName>
        <fullName evidence="5">ATP-AMP transphosphorylase</fullName>
    </alternativeName>
    <alternativeName>
        <fullName evidence="5">ATP:AMP phosphotransferase</fullName>
    </alternativeName>
    <alternativeName>
        <fullName evidence="5">Adenylate monophosphate kinase</fullName>
    </alternativeName>
</protein>